<accession>A0A8S1MFB6</accession>
<dbReference type="GO" id="GO:0005524">
    <property type="term" value="F:ATP binding"/>
    <property type="evidence" value="ECO:0007669"/>
    <property type="project" value="UniProtKB-UniRule"/>
</dbReference>
<dbReference type="GO" id="GO:0004674">
    <property type="term" value="F:protein serine/threonine kinase activity"/>
    <property type="evidence" value="ECO:0007669"/>
    <property type="project" value="InterPro"/>
</dbReference>
<dbReference type="PANTHER" id="PTHR24348:SF22">
    <property type="entry name" value="NON-SPECIFIC SERINE_THREONINE PROTEIN KINASE"/>
    <property type="match status" value="1"/>
</dbReference>
<name>A0A8S1MFB6_9CILI</name>
<keyword evidence="3" id="KW-0418">Kinase</keyword>
<dbReference type="GO" id="GO:0005776">
    <property type="term" value="C:autophagosome"/>
    <property type="evidence" value="ECO:0007669"/>
    <property type="project" value="TreeGrafter"/>
</dbReference>
<dbReference type="InterPro" id="IPR000719">
    <property type="entry name" value="Prot_kinase_dom"/>
</dbReference>
<evidence type="ECO:0000256" key="6">
    <source>
        <dbReference type="SAM" id="MobiDB-lite"/>
    </source>
</evidence>
<dbReference type="Proteomes" id="UP000692954">
    <property type="component" value="Unassembled WGS sequence"/>
</dbReference>
<evidence type="ECO:0000256" key="4">
    <source>
        <dbReference type="ARBA" id="ARBA00022840"/>
    </source>
</evidence>
<keyword evidence="2 5" id="KW-0547">Nucleotide-binding</keyword>
<dbReference type="OrthoDB" id="266718at2759"/>
<reference evidence="8" key="1">
    <citation type="submission" date="2021-01" db="EMBL/GenBank/DDBJ databases">
        <authorList>
            <consortium name="Genoscope - CEA"/>
            <person name="William W."/>
        </authorList>
    </citation>
    <scope>NUCLEOTIDE SEQUENCE</scope>
</reference>
<dbReference type="InterPro" id="IPR008271">
    <property type="entry name" value="Ser/Thr_kinase_AS"/>
</dbReference>
<evidence type="ECO:0000256" key="3">
    <source>
        <dbReference type="ARBA" id="ARBA00022777"/>
    </source>
</evidence>
<feature type="region of interest" description="Disordered" evidence="6">
    <location>
        <begin position="413"/>
        <end position="438"/>
    </location>
</feature>
<feature type="region of interest" description="Disordered" evidence="6">
    <location>
        <begin position="360"/>
        <end position="381"/>
    </location>
</feature>
<dbReference type="PROSITE" id="PS50011">
    <property type="entry name" value="PROTEIN_KINASE_DOM"/>
    <property type="match status" value="1"/>
</dbReference>
<dbReference type="PROSITE" id="PS00107">
    <property type="entry name" value="PROTEIN_KINASE_ATP"/>
    <property type="match status" value="1"/>
</dbReference>
<evidence type="ECO:0000313" key="8">
    <source>
        <dbReference type="EMBL" id="CAD8077081.1"/>
    </source>
</evidence>
<dbReference type="InterPro" id="IPR017441">
    <property type="entry name" value="Protein_kinase_ATP_BS"/>
</dbReference>
<protein>
    <recommendedName>
        <fullName evidence="7">Protein kinase domain-containing protein</fullName>
    </recommendedName>
</protein>
<evidence type="ECO:0000256" key="5">
    <source>
        <dbReference type="PROSITE-ProRule" id="PRU10141"/>
    </source>
</evidence>
<dbReference type="GO" id="GO:0000045">
    <property type="term" value="P:autophagosome assembly"/>
    <property type="evidence" value="ECO:0007669"/>
    <property type="project" value="TreeGrafter"/>
</dbReference>
<feature type="domain" description="Protein kinase" evidence="7">
    <location>
        <begin position="16"/>
        <end position="277"/>
    </location>
</feature>
<proteinExistence type="predicted"/>
<dbReference type="AlphaFoldDB" id="A0A8S1MFB6"/>
<evidence type="ECO:0000313" key="9">
    <source>
        <dbReference type="Proteomes" id="UP000692954"/>
    </source>
</evidence>
<dbReference type="GO" id="GO:0005829">
    <property type="term" value="C:cytosol"/>
    <property type="evidence" value="ECO:0007669"/>
    <property type="project" value="TreeGrafter"/>
</dbReference>
<dbReference type="GO" id="GO:0000407">
    <property type="term" value="C:phagophore assembly site"/>
    <property type="evidence" value="ECO:0007669"/>
    <property type="project" value="TreeGrafter"/>
</dbReference>
<feature type="region of interest" description="Disordered" evidence="6">
    <location>
        <begin position="477"/>
        <end position="506"/>
    </location>
</feature>
<organism evidence="8 9">
    <name type="scientific">Paramecium sonneborni</name>
    <dbReference type="NCBI Taxonomy" id="65129"/>
    <lineage>
        <taxon>Eukaryota</taxon>
        <taxon>Sar</taxon>
        <taxon>Alveolata</taxon>
        <taxon>Ciliophora</taxon>
        <taxon>Intramacronucleata</taxon>
        <taxon>Oligohymenophorea</taxon>
        <taxon>Peniculida</taxon>
        <taxon>Parameciidae</taxon>
        <taxon>Paramecium</taxon>
    </lineage>
</organism>
<dbReference type="GO" id="GO:0016020">
    <property type="term" value="C:membrane"/>
    <property type="evidence" value="ECO:0007669"/>
    <property type="project" value="TreeGrafter"/>
</dbReference>
<feature type="compositionally biased region" description="Low complexity" evidence="6">
    <location>
        <begin position="372"/>
        <end position="381"/>
    </location>
</feature>
<dbReference type="InterPro" id="IPR045269">
    <property type="entry name" value="Atg1-like"/>
</dbReference>
<dbReference type="EMBL" id="CAJJDN010000035">
    <property type="protein sequence ID" value="CAD8077081.1"/>
    <property type="molecule type" value="Genomic_DNA"/>
</dbReference>
<dbReference type="SMART" id="SM00220">
    <property type="entry name" value="S_TKc"/>
    <property type="match status" value="1"/>
</dbReference>
<keyword evidence="1" id="KW-0808">Transferase</keyword>
<dbReference type="Pfam" id="PF00069">
    <property type="entry name" value="Pkinase"/>
    <property type="match status" value="1"/>
</dbReference>
<dbReference type="PROSITE" id="PS00108">
    <property type="entry name" value="PROTEIN_KINASE_ST"/>
    <property type="match status" value="1"/>
</dbReference>
<evidence type="ECO:0000259" key="7">
    <source>
        <dbReference type="PROSITE" id="PS50011"/>
    </source>
</evidence>
<gene>
    <name evidence="8" type="ORF">PSON_ATCC_30995.1.T0350317</name>
</gene>
<dbReference type="PANTHER" id="PTHR24348">
    <property type="entry name" value="SERINE/THREONINE-PROTEIN KINASE UNC-51-RELATED"/>
    <property type="match status" value="1"/>
</dbReference>
<evidence type="ECO:0000256" key="2">
    <source>
        <dbReference type="ARBA" id="ARBA00022741"/>
    </source>
</evidence>
<sequence>MSNFNSQQIILKNRKLKILKQIGRGSYGNVFKVLDEKNNQKFALKIQSQIEQSEWEISKKLQMITHRNIVNIVDCEKNNGYVYFLMDCCDQDLYQSIQQQVVNQNDLRYILVSIADGINFLHMNDIIHRDLKPENILIKTIGDPKDPKNSQKIYKIADFGLSTNKSICQTQQIGTCYYMAPELIKGETYNNKVDIWSLGAIAYELITNQPLFNGSQQIEIFNQITNINQEINQQQLQNKLSVIKDEYRQLIMNMLTYDPQNRPDIKQVLVQLRDRYRSPPGTIQMLKPNLQDPKNILHNKISFQQNQINIKNLEQFAQNKKFITPNLTIQKANENTKQFVPNQTIQQNEQIKAKKLLTPNPKSIIPNQNVSEQKNQTQQNEINTQNLIKSTNQNNFQKQQNAELNINNFQYNQNSQTTNMNNKQNPQQQTIQSKEQAQFKQQEILNPQSMIVNKNLVEQKNYNTNSQNTVQQIFNQKNFQRPGSPPPQTFQNAFKFEQIRSKSPPP</sequence>
<feature type="binding site" evidence="5">
    <location>
        <position position="45"/>
    </location>
    <ligand>
        <name>ATP</name>
        <dbReference type="ChEBI" id="CHEBI:30616"/>
    </ligand>
</feature>
<evidence type="ECO:0000256" key="1">
    <source>
        <dbReference type="ARBA" id="ARBA00022679"/>
    </source>
</evidence>
<keyword evidence="9" id="KW-1185">Reference proteome</keyword>
<keyword evidence="4 5" id="KW-0067">ATP-binding</keyword>
<comment type="caution">
    <text evidence="8">The sequence shown here is derived from an EMBL/GenBank/DDBJ whole genome shotgun (WGS) entry which is preliminary data.</text>
</comment>
<dbReference type="GO" id="GO:0010506">
    <property type="term" value="P:regulation of autophagy"/>
    <property type="evidence" value="ECO:0007669"/>
    <property type="project" value="InterPro"/>
</dbReference>